<dbReference type="Gene3D" id="1.10.10.10">
    <property type="entry name" value="Winged helix-like DNA-binding domain superfamily/Winged helix DNA-binding domain"/>
    <property type="match status" value="1"/>
</dbReference>
<reference evidence="6" key="1">
    <citation type="journal article" date="2019" name="Int. J. Syst. Evol. Microbiol.">
        <title>The Global Catalogue of Microorganisms (GCM) 10K type strain sequencing project: providing services to taxonomists for standard genome sequencing and annotation.</title>
        <authorList>
            <consortium name="The Broad Institute Genomics Platform"/>
            <consortium name="The Broad Institute Genome Sequencing Center for Infectious Disease"/>
            <person name="Wu L."/>
            <person name="Ma J."/>
        </authorList>
    </citation>
    <scope>NUCLEOTIDE SEQUENCE [LARGE SCALE GENOMIC DNA]</scope>
    <source>
        <strain evidence="6">CCUG 62953</strain>
    </source>
</reference>
<dbReference type="PRINTS" id="PR00035">
    <property type="entry name" value="HTHGNTR"/>
</dbReference>
<dbReference type="SMART" id="SM00866">
    <property type="entry name" value="UTRA"/>
    <property type="match status" value="1"/>
</dbReference>
<evidence type="ECO:0000259" key="4">
    <source>
        <dbReference type="PROSITE" id="PS50949"/>
    </source>
</evidence>
<organism evidence="5 6">
    <name type="scientific">Litorisediminicola beolgyonensis</name>
    <dbReference type="NCBI Taxonomy" id="1173614"/>
    <lineage>
        <taxon>Bacteria</taxon>
        <taxon>Pseudomonadati</taxon>
        <taxon>Pseudomonadota</taxon>
        <taxon>Alphaproteobacteria</taxon>
        <taxon>Rhodobacterales</taxon>
        <taxon>Paracoccaceae</taxon>
        <taxon>Litorisediminicola</taxon>
    </lineage>
</organism>
<evidence type="ECO:0000256" key="2">
    <source>
        <dbReference type="ARBA" id="ARBA00023125"/>
    </source>
</evidence>
<dbReference type="Pfam" id="PF07702">
    <property type="entry name" value="UTRA"/>
    <property type="match status" value="1"/>
</dbReference>
<accession>A0ABW3ZH77</accession>
<comment type="caution">
    <text evidence="5">The sequence shown here is derived from an EMBL/GenBank/DDBJ whole genome shotgun (WGS) entry which is preliminary data.</text>
</comment>
<evidence type="ECO:0000256" key="1">
    <source>
        <dbReference type="ARBA" id="ARBA00023015"/>
    </source>
</evidence>
<dbReference type="RefSeq" id="WP_386802528.1">
    <property type="nucleotide sequence ID" value="NZ_JBHTMU010000011.1"/>
</dbReference>
<protein>
    <submittedName>
        <fullName evidence="5">GntR family transcriptional regulator</fullName>
    </submittedName>
</protein>
<keyword evidence="6" id="KW-1185">Reference proteome</keyword>
<dbReference type="InterPro" id="IPR011663">
    <property type="entry name" value="UTRA"/>
</dbReference>
<evidence type="ECO:0000256" key="3">
    <source>
        <dbReference type="ARBA" id="ARBA00023163"/>
    </source>
</evidence>
<evidence type="ECO:0000313" key="6">
    <source>
        <dbReference type="Proteomes" id="UP001597135"/>
    </source>
</evidence>
<dbReference type="PROSITE" id="PS50949">
    <property type="entry name" value="HTH_GNTR"/>
    <property type="match status" value="1"/>
</dbReference>
<dbReference type="InterPro" id="IPR028978">
    <property type="entry name" value="Chorismate_lyase_/UTRA_dom_sf"/>
</dbReference>
<name>A0ABW3ZH77_9RHOB</name>
<proteinExistence type="predicted"/>
<dbReference type="PANTHER" id="PTHR44846:SF1">
    <property type="entry name" value="MANNOSYL-D-GLYCERATE TRANSPORT_METABOLISM SYSTEM REPRESSOR MNGR-RELATED"/>
    <property type="match status" value="1"/>
</dbReference>
<dbReference type="InterPro" id="IPR000524">
    <property type="entry name" value="Tscrpt_reg_HTH_GntR"/>
</dbReference>
<sequence length="247" mass="27630">MAKTRQSTQLQPQPLYKKAELEMTGRIASGRWKAGSILPNEFALAEEFGISQGTVRKALMAMEARGLLSRAPGRGTMVCRTTPEESLYAFFRLRDAEGAMVVPVLRTESIEIGEPTEAERAVLGQKCARVARLYRVRENEGRPFVLEHMSFDAARIEGVADDSPLPSSLYPYLHDRFGMFIVKVHEEVTADVAPEDVAQALEIAPGTPVLRTKRIAHDLSDRAVELRQSWYRTDFASYQVELSRSDS</sequence>
<dbReference type="SUPFAM" id="SSF64288">
    <property type="entry name" value="Chorismate lyase-like"/>
    <property type="match status" value="1"/>
</dbReference>
<dbReference type="SMART" id="SM00345">
    <property type="entry name" value="HTH_GNTR"/>
    <property type="match status" value="1"/>
</dbReference>
<dbReference type="EMBL" id="JBHTMU010000011">
    <property type="protein sequence ID" value="MFD1342454.1"/>
    <property type="molecule type" value="Genomic_DNA"/>
</dbReference>
<dbReference type="Gene3D" id="3.40.1410.10">
    <property type="entry name" value="Chorismate lyase-like"/>
    <property type="match status" value="1"/>
</dbReference>
<evidence type="ECO:0000313" key="5">
    <source>
        <dbReference type="EMBL" id="MFD1342454.1"/>
    </source>
</evidence>
<dbReference type="Proteomes" id="UP001597135">
    <property type="component" value="Unassembled WGS sequence"/>
</dbReference>
<dbReference type="CDD" id="cd07377">
    <property type="entry name" value="WHTH_GntR"/>
    <property type="match status" value="1"/>
</dbReference>
<keyword evidence="1" id="KW-0805">Transcription regulation</keyword>
<dbReference type="PANTHER" id="PTHR44846">
    <property type="entry name" value="MANNOSYL-D-GLYCERATE TRANSPORT/METABOLISM SYSTEM REPRESSOR MNGR-RELATED"/>
    <property type="match status" value="1"/>
</dbReference>
<dbReference type="InterPro" id="IPR050679">
    <property type="entry name" value="Bact_HTH_transcr_reg"/>
</dbReference>
<keyword evidence="2" id="KW-0238">DNA-binding</keyword>
<dbReference type="InterPro" id="IPR036390">
    <property type="entry name" value="WH_DNA-bd_sf"/>
</dbReference>
<gene>
    <name evidence="5" type="ORF">ACFQ4E_08495</name>
</gene>
<dbReference type="InterPro" id="IPR036388">
    <property type="entry name" value="WH-like_DNA-bd_sf"/>
</dbReference>
<keyword evidence="3" id="KW-0804">Transcription</keyword>
<dbReference type="SUPFAM" id="SSF46785">
    <property type="entry name" value="Winged helix' DNA-binding domain"/>
    <property type="match status" value="1"/>
</dbReference>
<dbReference type="Pfam" id="PF00392">
    <property type="entry name" value="GntR"/>
    <property type="match status" value="1"/>
</dbReference>
<feature type="domain" description="HTH gntR-type" evidence="4">
    <location>
        <begin position="13"/>
        <end position="81"/>
    </location>
</feature>